<evidence type="ECO:0000313" key="3">
    <source>
        <dbReference type="EMBL" id="HIP98749.1"/>
    </source>
</evidence>
<evidence type="ECO:0000256" key="1">
    <source>
        <dbReference type="ARBA" id="ARBA00022603"/>
    </source>
</evidence>
<comment type="caution">
    <text evidence="3">The sequence shown here is derived from an EMBL/GenBank/DDBJ whole genome shotgun (WGS) entry which is preliminary data.</text>
</comment>
<keyword evidence="2" id="KW-0808">Transferase</keyword>
<dbReference type="Proteomes" id="UP000606463">
    <property type="component" value="Unassembled WGS sequence"/>
</dbReference>
<dbReference type="Gene3D" id="3.40.50.150">
    <property type="entry name" value="Vaccinia Virus protein VP39"/>
    <property type="match status" value="1"/>
</dbReference>
<gene>
    <name evidence="3" type="ORF">EYH37_05255</name>
</gene>
<dbReference type="SUPFAM" id="SSF53335">
    <property type="entry name" value="S-adenosyl-L-methionine-dependent methyltransferases"/>
    <property type="match status" value="1"/>
</dbReference>
<dbReference type="EMBL" id="DQVE01000054">
    <property type="protein sequence ID" value="HIP98749.1"/>
    <property type="molecule type" value="Genomic_DNA"/>
</dbReference>
<dbReference type="InterPro" id="IPR029063">
    <property type="entry name" value="SAM-dependent_MTases_sf"/>
</dbReference>
<protein>
    <submittedName>
        <fullName evidence="3">Methyltransferase</fullName>
    </submittedName>
</protein>
<dbReference type="InterPro" id="IPR004398">
    <property type="entry name" value="RNA_MeTrfase_RsmD"/>
</dbReference>
<accession>A0A9D0YRR6</accession>
<dbReference type="Pfam" id="PF03602">
    <property type="entry name" value="Cons_hypoth95"/>
    <property type="match status" value="1"/>
</dbReference>
<keyword evidence="1 3" id="KW-0489">Methyltransferase</keyword>
<organism evidence="3 4">
    <name type="scientific">Aquifex aeolicus</name>
    <dbReference type="NCBI Taxonomy" id="63363"/>
    <lineage>
        <taxon>Bacteria</taxon>
        <taxon>Pseudomonadati</taxon>
        <taxon>Aquificota</taxon>
        <taxon>Aquificia</taxon>
        <taxon>Aquificales</taxon>
        <taxon>Aquificaceae</taxon>
        <taxon>Aquifex</taxon>
    </lineage>
</organism>
<dbReference type="InterPro" id="IPR002052">
    <property type="entry name" value="DNA_methylase_N6_adenine_CS"/>
</dbReference>
<dbReference type="AlphaFoldDB" id="A0A9D0YRR6"/>
<dbReference type="PIRSF" id="PIRSF004553">
    <property type="entry name" value="CHP00095"/>
    <property type="match status" value="1"/>
</dbReference>
<dbReference type="PROSITE" id="PS00092">
    <property type="entry name" value="N6_MTASE"/>
    <property type="match status" value="1"/>
</dbReference>
<evidence type="ECO:0000313" key="4">
    <source>
        <dbReference type="Proteomes" id="UP000606463"/>
    </source>
</evidence>
<proteinExistence type="predicted"/>
<name>A0A9D0YRR6_AQUAO</name>
<reference evidence="3" key="1">
    <citation type="journal article" date="2020" name="ISME J.">
        <title>Gammaproteobacteria mediating utilization of methyl-, sulfur- and petroleum organic compounds in deep ocean hydrothermal plumes.</title>
        <authorList>
            <person name="Zhou Z."/>
            <person name="Liu Y."/>
            <person name="Pan J."/>
            <person name="Cron B.R."/>
            <person name="Toner B.M."/>
            <person name="Anantharaman K."/>
            <person name="Breier J.A."/>
            <person name="Dick G.J."/>
            <person name="Li M."/>
        </authorList>
    </citation>
    <scope>NUCLEOTIDE SEQUENCE</scope>
    <source>
        <strain evidence="3">SZUA-1501</strain>
    </source>
</reference>
<evidence type="ECO:0000256" key="2">
    <source>
        <dbReference type="ARBA" id="ARBA00022679"/>
    </source>
</evidence>
<dbReference type="CDD" id="cd02440">
    <property type="entry name" value="AdoMet_MTases"/>
    <property type="match status" value="1"/>
</dbReference>
<sequence>MSKRRKLTDLKPTTGLVKNALFNILGDISELRFLDLFAGTGQIGLEAERRGAFVVFVEINRKRANEIKRKTEKGKVYTGDVLKVLPRLGEFEIIFADPPYGYQNYKVLLELGQRHLPEGGLFIVEHFKKTDLKPLTPRGLEIEEERTYGDTVLTFFRKEEG</sequence>
<dbReference type="PANTHER" id="PTHR43542:SF1">
    <property type="entry name" value="METHYLTRANSFERASE"/>
    <property type="match status" value="1"/>
</dbReference>
<dbReference type="GO" id="GO:0003676">
    <property type="term" value="F:nucleic acid binding"/>
    <property type="evidence" value="ECO:0007669"/>
    <property type="project" value="InterPro"/>
</dbReference>
<dbReference type="GO" id="GO:0031167">
    <property type="term" value="P:rRNA methylation"/>
    <property type="evidence" value="ECO:0007669"/>
    <property type="project" value="InterPro"/>
</dbReference>
<dbReference type="GO" id="GO:0008168">
    <property type="term" value="F:methyltransferase activity"/>
    <property type="evidence" value="ECO:0007669"/>
    <property type="project" value="UniProtKB-KW"/>
</dbReference>
<dbReference type="PANTHER" id="PTHR43542">
    <property type="entry name" value="METHYLTRANSFERASE"/>
    <property type="match status" value="1"/>
</dbReference>